<dbReference type="RefSeq" id="WP_013991580.1">
    <property type="nucleotide sequence ID" value="NC_015844.1"/>
</dbReference>
<evidence type="ECO:0000313" key="1">
    <source>
        <dbReference type="EMBL" id="CAZ94267.1"/>
    </source>
</evidence>
<proteinExistence type="predicted"/>
<reference evidence="1 2" key="2">
    <citation type="journal article" date="2012" name="Environ. Microbiol.">
        <title>Characterization of the first alginolytic operons in a marine bacterium: from their emergence in marine Flavobacteriia to their independent transfers to marine Proteobacteria and human gut Bacteroides.</title>
        <authorList>
            <person name="Thomas F."/>
            <person name="Barbeyron T."/>
            <person name="Tonon T."/>
            <person name="Genicot S."/>
            <person name="Czjzek M."/>
            <person name="Michel G."/>
        </authorList>
    </citation>
    <scope>NUCLEOTIDE SEQUENCE [LARGE SCALE GENOMIC DNA]</scope>
    <source>
        <strain evidence="2">DSM 12802 / CCUG 47099 / CIP 106680 / NCIMB 13871 / Dsij</strain>
    </source>
</reference>
<dbReference type="Pfam" id="PF16153">
    <property type="entry name" value="DUF4861"/>
    <property type="match status" value="1"/>
</dbReference>
<keyword evidence="2" id="KW-1185">Reference proteome</keyword>
<name>G0L0D1_ZOBGA</name>
<organism evidence="1 2">
    <name type="scientific">Zobellia galactanivorans (strain DSM 12802 / CCUG 47099 / CIP 106680 / NCIMB 13871 / Dsij)</name>
    <dbReference type="NCBI Taxonomy" id="63186"/>
    <lineage>
        <taxon>Bacteria</taxon>
        <taxon>Pseudomonadati</taxon>
        <taxon>Bacteroidota</taxon>
        <taxon>Flavobacteriia</taxon>
        <taxon>Flavobacteriales</taxon>
        <taxon>Flavobacteriaceae</taxon>
        <taxon>Zobellia</taxon>
    </lineage>
</organism>
<sequence length="399" mass="45619">MIRSTKNLSLLLLLFLGISCSEREPSYEILVMNDTDIPRTREIVEVWLKDLPEQKEIGKYTLTDESGKPRQLQYVDKDSDDIDDYLIFMTNINAREKRAFTLSRNKGFTEKADSSLTTYCRIVPERMDDFAWENDKVAFRSYGPKCQELFEEGNASGLISSGIDCWTKRVEYPIINKWYKNDKKGKSYHEDHGEGLDNYHVGTTRGCGGTALVYKGKTILSKNFVNWKILANGPIRSIFELEYAPIMVGGDPINETKRITIDLGTQLYQCEVFYKSQETMINEMFMGLALHDGKGKINSSMGEGWVSYWEPMGDSYLGTAVLTNPDNISKVSLKSIIHEDESKNNVGIHSRILNNTVKYWSGFGWKKSGDFDTPEDWDNYVKKEAAKKRNPIKIKISSK</sequence>
<dbReference type="OrthoDB" id="9800230at2"/>
<dbReference type="PROSITE" id="PS51257">
    <property type="entry name" value="PROKAR_LIPOPROTEIN"/>
    <property type="match status" value="1"/>
</dbReference>
<gene>
    <name evidence="1" type="ordered locus">zobellia_194</name>
</gene>
<evidence type="ECO:0000313" key="2">
    <source>
        <dbReference type="Proteomes" id="UP000008898"/>
    </source>
</evidence>
<reference evidence="2" key="1">
    <citation type="submission" date="2009-07" db="EMBL/GenBank/DDBJ databases">
        <title>Complete genome sequence of Zobellia galactanivorans Dsij.</title>
        <authorList>
            <consortium name="Genoscope - CEA"/>
        </authorList>
    </citation>
    <scope>NUCLEOTIDE SEQUENCE [LARGE SCALE GENOMIC DNA]</scope>
    <source>
        <strain evidence="2">DSM 12802 / CCUG 47099 / CIP 106680 / NCIMB 13871 / Dsij</strain>
    </source>
</reference>
<dbReference type="KEGG" id="zga:ZOBELLIA_194"/>
<dbReference type="AlphaFoldDB" id="G0L0D1"/>
<protein>
    <submittedName>
        <fullName evidence="1">Conserved hypothetical lipoprotein</fullName>
    </submittedName>
</protein>
<dbReference type="HOGENOM" id="CLU_696291_0_0_10"/>
<keyword evidence="1" id="KW-0449">Lipoprotein</keyword>
<dbReference type="PATRIC" id="fig|63186.3.peg.196"/>
<dbReference type="InterPro" id="IPR032342">
    <property type="entry name" value="DUF4861"/>
</dbReference>
<accession>G0L0D1</accession>
<dbReference type="Proteomes" id="UP000008898">
    <property type="component" value="Chromosome"/>
</dbReference>
<dbReference type="STRING" id="63186.ZOBELLIA_194"/>
<dbReference type="EMBL" id="FP476056">
    <property type="protein sequence ID" value="CAZ94267.1"/>
    <property type="molecule type" value="Genomic_DNA"/>
</dbReference>